<dbReference type="CDD" id="cd06225">
    <property type="entry name" value="HAMP"/>
    <property type="match status" value="1"/>
</dbReference>
<dbReference type="InterPro" id="IPR004090">
    <property type="entry name" value="Chemotax_Me-accpt_rcpt"/>
</dbReference>
<dbReference type="Gene3D" id="1.10.287.950">
    <property type="entry name" value="Methyl-accepting chemotaxis protein"/>
    <property type="match status" value="1"/>
</dbReference>
<dbReference type="EMBL" id="LJQD01000537">
    <property type="protein sequence ID" value="KPW89721.1"/>
    <property type="molecule type" value="Genomic_DNA"/>
</dbReference>
<evidence type="ECO:0000256" key="10">
    <source>
        <dbReference type="PROSITE-ProRule" id="PRU00284"/>
    </source>
</evidence>
<evidence type="ECO:0000256" key="2">
    <source>
        <dbReference type="ARBA" id="ARBA00022475"/>
    </source>
</evidence>
<keyword evidence="2" id="KW-1003">Cell membrane</keyword>
<evidence type="ECO:0000313" key="14">
    <source>
        <dbReference type="EMBL" id="KPW89721.1"/>
    </source>
</evidence>
<protein>
    <submittedName>
        <fullName evidence="14">Methyl-accepting chemotaxis protein</fullName>
    </submittedName>
</protein>
<dbReference type="GO" id="GO:0004888">
    <property type="term" value="F:transmembrane signaling receptor activity"/>
    <property type="evidence" value="ECO:0007669"/>
    <property type="project" value="InterPro"/>
</dbReference>
<keyword evidence="4" id="KW-0145">Chemotaxis</keyword>
<dbReference type="SMART" id="SM00304">
    <property type="entry name" value="HAMP"/>
    <property type="match status" value="1"/>
</dbReference>
<dbReference type="Pfam" id="PF12729">
    <property type="entry name" value="4HB_MCP_1"/>
    <property type="match status" value="1"/>
</dbReference>
<dbReference type="GO" id="GO:0005886">
    <property type="term" value="C:plasma membrane"/>
    <property type="evidence" value="ECO:0007669"/>
    <property type="project" value="UniProtKB-SubCell"/>
</dbReference>
<reference evidence="14 15" key="1">
    <citation type="submission" date="2015-09" db="EMBL/GenBank/DDBJ databases">
        <title>Genome announcement of multiple Pseudomonas syringae strains.</title>
        <authorList>
            <person name="Thakur S."/>
            <person name="Wang P.W."/>
            <person name="Gong Y."/>
            <person name="Weir B.S."/>
            <person name="Guttman D.S."/>
        </authorList>
    </citation>
    <scope>NUCLEOTIDE SEQUENCE [LARGE SCALE GENOMIC DNA]</scope>
    <source>
        <strain evidence="14 15">ICMP9419</strain>
    </source>
</reference>
<dbReference type="PANTHER" id="PTHR32089:SF120">
    <property type="entry name" value="METHYL-ACCEPTING CHEMOTAXIS PROTEIN TLPQ"/>
    <property type="match status" value="1"/>
</dbReference>
<keyword evidence="8 10" id="KW-0807">Transducer</keyword>
<evidence type="ECO:0000256" key="3">
    <source>
        <dbReference type="ARBA" id="ARBA00022481"/>
    </source>
</evidence>
<comment type="similarity">
    <text evidence="9">Belongs to the methyl-accepting chemotaxis (MCP) protein family.</text>
</comment>
<sequence>MNFRSFRIAPRAAIAFSIITVFVLLLGAFAFEQIRDLRSTQQTLENDWLPSIQKADDIQIALLHTRLEGIRLLASTDSEVFDTTAEAIKRNRDELNTLTDYYRRYLISGEQEKARFEEASTLMKQYLDGLDHLVGLARADRDAAIEYANGPQADNAKNYQIKLTALRDVNSEGVKESGEHSAVVYEHSLKVMFFIVIISLLVTVLLAWRLTKSMSSPIGDCLGVAEAIARGELNRSITVSGKDEAAGLMQALKQMQENLRQTIQGIVNSSAELTSSATQMQTVTDKAGLTQEQQNGQIDQAATAVTQMSAAVEEVARNATSTSESARESSHAAKLGNSKVTQTLDAMKQLTSQVEITSEQVQHLADQAQNIAEVVSVIQAIAGQTNLLALNAAIEAARAGEQGRGFAVVADEVRALAQRTQESTKKIESMIIAIQEDTKGAVSSMQTSTSQAHATYNIAQEAGKALQEIMDAVQLIEERNMQIATASEEQAYVAREVDRNLISIRDLSGETEKGTHHIMSASKKMSGLAVDLDGMVRKFTL</sequence>
<comment type="caution">
    <text evidence="14">The sequence shown here is derived from an EMBL/GenBank/DDBJ whole genome shotgun (WGS) entry which is preliminary data.</text>
</comment>
<dbReference type="SMART" id="SM00283">
    <property type="entry name" value="MA"/>
    <property type="match status" value="1"/>
</dbReference>
<keyword evidence="3" id="KW-0488">Methylation</keyword>
<dbReference type="PROSITE" id="PS50111">
    <property type="entry name" value="CHEMOTAXIS_TRANSDUC_2"/>
    <property type="match status" value="1"/>
</dbReference>
<dbReference type="InterPro" id="IPR004089">
    <property type="entry name" value="MCPsignal_dom"/>
</dbReference>
<dbReference type="AlphaFoldDB" id="A0A0P9MY08"/>
<gene>
    <name evidence="14" type="ORF">ALO79_04526</name>
</gene>
<dbReference type="InterPro" id="IPR024478">
    <property type="entry name" value="HlyB_4HB_MCP"/>
</dbReference>
<evidence type="ECO:0000256" key="4">
    <source>
        <dbReference type="ARBA" id="ARBA00022500"/>
    </source>
</evidence>
<dbReference type="SUPFAM" id="SSF58104">
    <property type="entry name" value="Methyl-accepting chemotaxis protein (MCP) signaling domain"/>
    <property type="match status" value="1"/>
</dbReference>
<dbReference type="Gene3D" id="6.10.340.10">
    <property type="match status" value="1"/>
</dbReference>
<keyword evidence="6 11" id="KW-1133">Transmembrane helix</keyword>
<keyword evidence="5 11" id="KW-0812">Transmembrane</keyword>
<evidence type="ECO:0000259" key="13">
    <source>
        <dbReference type="PROSITE" id="PS50885"/>
    </source>
</evidence>
<dbReference type="GO" id="GO:0007165">
    <property type="term" value="P:signal transduction"/>
    <property type="evidence" value="ECO:0007669"/>
    <property type="project" value="UniProtKB-KW"/>
</dbReference>
<evidence type="ECO:0000256" key="9">
    <source>
        <dbReference type="ARBA" id="ARBA00029447"/>
    </source>
</evidence>
<dbReference type="GO" id="GO:0006935">
    <property type="term" value="P:chemotaxis"/>
    <property type="evidence" value="ECO:0007669"/>
    <property type="project" value="UniProtKB-KW"/>
</dbReference>
<dbReference type="PATRIC" id="fig|264450.4.peg.5388"/>
<dbReference type="Pfam" id="PF00015">
    <property type="entry name" value="MCPsignal"/>
    <property type="match status" value="1"/>
</dbReference>
<dbReference type="InterPro" id="IPR003660">
    <property type="entry name" value="HAMP_dom"/>
</dbReference>
<evidence type="ECO:0000256" key="6">
    <source>
        <dbReference type="ARBA" id="ARBA00022989"/>
    </source>
</evidence>
<evidence type="ECO:0000259" key="12">
    <source>
        <dbReference type="PROSITE" id="PS50111"/>
    </source>
</evidence>
<dbReference type="Proteomes" id="UP000050381">
    <property type="component" value="Unassembled WGS sequence"/>
</dbReference>
<dbReference type="PRINTS" id="PR00260">
    <property type="entry name" value="CHEMTRNSDUCR"/>
</dbReference>
<comment type="subcellular location">
    <subcellularLocation>
        <location evidence="1">Cell membrane</location>
        <topology evidence="1">Multi-pass membrane protein</topology>
    </subcellularLocation>
</comment>
<name>A0A0P9MY08_PSESX</name>
<keyword evidence="7 11" id="KW-0472">Membrane</keyword>
<organism evidence="14 15">
    <name type="scientific">Pseudomonas syringae pv. castaneae</name>
    <dbReference type="NCBI Taxonomy" id="264450"/>
    <lineage>
        <taxon>Bacteria</taxon>
        <taxon>Pseudomonadati</taxon>
        <taxon>Pseudomonadota</taxon>
        <taxon>Gammaproteobacteria</taxon>
        <taxon>Pseudomonadales</taxon>
        <taxon>Pseudomonadaceae</taxon>
        <taxon>Pseudomonas</taxon>
        <taxon>Pseudomonas syringae</taxon>
    </lineage>
</organism>
<dbReference type="CDD" id="cd11386">
    <property type="entry name" value="MCP_signal"/>
    <property type="match status" value="1"/>
</dbReference>
<evidence type="ECO:0000256" key="11">
    <source>
        <dbReference type="SAM" id="Phobius"/>
    </source>
</evidence>
<feature type="transmembrane region" description="Helical" evidence="11">
    <location>
        <begin position="191"/>
        <end position="208"/>
    </location>
</feature>
<evidence type="ECO:0000313" key="15">
    <source>
        <dbReference type="Proteomes" id="UP000050381"/>
    </source>
</evidence>
<feature type="domain" description="HAMP" evidence="13">
    <location>
        <begin position="212"/>
        <end position="264"/>
    </location>
</feature>
<evidence type="ECO:0000256" key="5">
    <source>
        <dbReference type="ARBA" id="ARBA00022692"/>
    </source>
</evidence>
<evidence type="ECO:0000256" key="7">
    <source>
        <dbReference type="ARBA" id="ARBA00023136"/>
    </source>
</evidence>
<dbReference type="Pfam" id="PF00672">
    <property type="entry name" value="HAMP"/>
    <property type="match status" value="1"/>
</dbReference>
<dbReference type="PANTHER" id="PTHR32089">
    <property type="entry name" value="METHYL-ACCEPTING CHEMOTAXIS PROTEIN MCPB"/>
    <property type="match status" value="1"/>
</dbReference>
<dbReference type="FunFam" id="1.10.287.950:FF:000001">
    <property type="entry name" value="Methyl-accepting chemotaxis sensory transducer"/>
    <property type="match status" value="1"/>
</dbReference>
<dbReference type="PROSITE" id="PS50885">
    <property type="entry name" value="HAMP"/>
    <property type="match status" value="1"/>
</dbReference>
<proteinExistence type="inferred from homology"/>
<accession>A0A0P9MY08</accession>
<feature type="domain" description="Methyl-accepting transducer" evidence="12">
    <location>
        <begin position="269"/>
        <end position="505"/>
    </location>
</feature>
<evidence type="ECO:0000256" key="8">
    <source>
        <dbReference type="ARBA" id="ARBA00023224"/>
    </source>
</evidence>
<evidence type="ECO:0000256" key="1">
    <source>
        <dbReference type="ARBA" id="ARBA00004651"/>
    </source>
</evidence>